<keyword evidence="2" id="KW-1185">Reference proteome</keyword>
<proteinExistence type="predicted"/>
<accession>A0ACA9M4V2</accession>
<gene>
    <name evidence="1" type="ORF">SCALOS_LOCUS5822</name>
</gene>
<sequence>PEIWKQYVNAWKRIGGIINNTSENWPWSLENINLTGTKGTEYKISKA</sequence>
<organism evidence="1 2">
    <name type="scientific">Scutellospora calospora</name>
    <dbReference type="NCBI Taxonomy" id="85575"/>
    <lineage>
        <taxon>Eukaryota</taxon>
        <taxon>Fungi</taxon>
        <taxon>Fungi incertae sedis</taxon>
        <taxon>Mucoromycota</taxon>
        <taxon>Glomeromycotina</taxon>
        <taxon>Glomeromycetes</taxon>
        <taxon>Diversisporales</taxon>
        <taxon>Gigasporaceae</taxon>
        <taxon>Scutellospora</taxon>
    </lineage>
</organism>
<evidence type="ECO:0000313" key="2">
    <source>
        <dbReference type="Proteomes" id="UP000789860"/>
    </source>
</evidence>
<dbReference type="Proteomes" id="UP000789860">
    <property type="component" value="Unassembled WGS sequence"/>
</dbReference>
<name>A0ACA9M4V2_9GLOM</name>
<feature type="non-terminal residue" evidence="1">
    <location>
        <position position="1"/>
    </location>
</feature>
<evidence type="ECO:0000313" key="1">
    <source>
        <dbReference type="EMBL" id="CAG8570153.1"/>
    </source>
</evidence>
<protein>
    <submittedName>
        <fullName evidence="1">3797_t:CDS:1</fullName>
    </submittedName>
</protein>
<feature type="non-terminal residue" evidence="1">
    <location>
        <position position="47"/>
    </location>
</feature>
<dbReference type="EMBL" id="CAJVPM010010098">
    <property type="protein sequence ID" value="CAG8570153.1"/>
    <property type="molecule type" value="Genomic_DNA"/>
</dbReference>
<reference evidence="1" key="1">
    <citation type="submission" date="2021-06" db="EMBL/GenBank/DDBJ databases">
        <authorList>
            <person name="Kallberg Y."/>
            <person name="Tangrot J."/>
            <person name="Rosling A."/>
        </authorList>
    </citation>
    <scope>NUCLEOTIDE SEQUENCE</scope>
    <source>
        <strain evidence="1">AU212A</strain>
    </source>
</reference>
<comment type="caution">
    <text evidence="1">The sequence shown here is derived from an EMBL/GenBank/DDBJ whole genome shotgun (WGS) entry which is preliminary data.</text>
</comment>